<reference evidence="2 3" key="1">
    <citation type="submission" date="2020-08" db="EMBL/GenBank/DDBJ databases">
        <title>Amycolatopsis echigonensis JCM 21831.</title>
        <authorList>
            <person name="Tedsree N."/>
            <person name="Kuncharoen N."/>
            <person name="Likhitwitayawuid K."/>
            <person name="Tanasupawat S."/>
        </authorList>
    </citation>
    <scope>NUCLEOTIDE SEQUENCE [LARGE SCALE GENOMIC DNA]</scope>
    <source>
        <strain evidence="2 3">JCM 21831</strain>
    </source>
</reference>
<evidence type="ECO:0000313" key="3">
    <source>
        <dbReference type="Proteomes" id="UP000550260"/>
    </source>
</evidence>
<organism evidence="2 3">
    <name type="scientific">Amycolatopsis echigonensis</name>
    <dbReference type="NCBI Taxonomy" id="2576905"/>
    <lineage>
        <taxon>Bacteria</taxon>
        <taxon>Bacillati</taxon>
        <taxon>Actinomycetota</taxon>
        <taxon>Actinomycetes</taxon>
        <taxon>Pseudonocardiales</taxon>
        <taxon>Pseudonocardiaceae</taxon>
        <taxon>Amycolatopsis</taxon>
    </lineage>
</organism>
<feature type="transmembrane region" description="Helical" evidence="1">
    <location>
        <begin position="88"/>
        <end position="106"/>
    </location>
</feature>
<protein>
    <submittedName>
        <fullName evidence="2">Uncharacterized protein</fullName>
    </submittedName>
</protein>
<sequence length="152" mass="15491">MPASRTAPPALLFATAAWFCLGIVELAAAIGDVLSTGHDDSSAAAGEAFGPDFAGVGALEIGVPLIVAAAAVLTIALLSRLLAGRRRAAYLLPPISVAVVLLIALGHHPISTIAGLVLVTAGSVPFLTTRTHRYLNGWRPSPRPRSDAGPLS</sequence>
<proteinExistence type="predicted"/>
<keyword evidence="1" id="KW-0812">Transmembrane</keyword>
<feature type="transmembrane region" description="Helical" evidence="1">
    <location>
        <begin position="53"/>
        <end position="76"/>
    </location>
</feature>
<dbReference type="RefSeq" id="WP_183126581.1">
    <property type="nucleotide sequence ID" value="NZ_JACJHR010000085.1"/>
</dbReference>
<comment type="caution">
    <text evidence="2">The sequence shown here is derived from an EMBL/GenBank/DDBJ whole genome shotgun (WGS) entry which is preliminary data.</text>
</comment>
<gene>
    <name evidence="2" type="ORF">H5411_38000</name>
</gene>
<keyword evidence="1" id="KW-1133">Transmembrane helix</keyword>
<feature type="transmembrane region" description="Helical" evidence="1">
    <location>
        <begin position="112"/>
        <end position="129"/>
    </location>
</feature>
<evidence type="ECO:0000313" key="2">
    <source>
        <dbReference type="EMBL" id="MBB2504923.1"/>
    </source>
</evidence>
<evidence type="ECO:0000256" key="1">
    <source>
        <dbReference type="SAM" id="Phobius"/>
    </source>
</evidence>
<keyword evidence="1" id="KW-0472">Membrane</keyword>
<dbReference type="Proteomes" id="UP000550260">
    <property type="component" value="Unassembled WGS sequence"/>
</dbReference>
<dbReference type="EMBL" id="JACJHR010000085">
    <property type="protein sequence ID" value="MBB2504923.1"/>
    <property type="molecule type" value="Genomic_DNA"/>
</dbReference>
<dbReference type="AlphaFoldDB" id="A0A8E1W5W4"/>
<name>A0A8E1W5W4_9PSEU</name>
<accession>A0A8E1W5W4</accession>